<evidence type="ECO:0000256" key="6">
    <source>
        <dbReference type="ARBA" id="ARBA00022842"/>
    </source>
</evidence>
<dbReference type="InterPro" id="IPR049557">
    <property type="entry name" value="Transketolase_CS"/>
</dbReference>
<keyword evidence="8 11" id="KW-0786">Thiamine pyrophosphate</keyword>
<organism evidence="14 15">
    <name type="scientific">Streptomyces antimycoticus</name>
    <dbReference type="NCBI Taxonomy" id="68175"/>
    <lineage>
        <taxon>Bacteria</taxon>
        <taxon>Bacillati</taxon>
        <taxon>Actinomycetota</taxon>
        <taxon>Actinomycetes</taxon>
        <taxon>Kitasatosporales</taxon>
        <taxon>Streptomycetaceae</taxon>
        <taxon>Streptomyces</taxon>
        <taxon>Streptomyces violaceusniger group</taxon>
    </lineage>
</organism>
<dbReference type="PANTHER" id="PTHR43322:SF5">
    <property type="entry name" value="1-DEOXY-D-XYLULOSE-5-PHOSPHATE SYNTHASE, CHLOROPLASTIC"/>
    <property type="match status" value="1"/>
</dbReference>
<dbReference type="Pfam" id="PF02779">
    <property type="entry name" value="Transket_pyr"/>
    <property type="match status" value="1"/>
</dbReference>
<dbReference type="CDD" id="cd07033">
    <property type="entry name" value="TPP_PYR_DXS_TK_like"/>
    <property type="match status" value="1"/>
</dbReference>
<reference evidence="14 15" key="1">
    <citation type="journal article" date="2020" name="Int. J. Syst. Evol. Microbiol.">
        <title>Reclassification of Streptomyces castelarensis and Streptomyces sporoclivatus as later heterotypic synonyms of Streptomyces antimycoticus.</title>
        <authorList>
            <person name="Komaki H."/>
            <person name="Tamura T."/>
        </authorList>
    </citation>
    <scope>NUCLEOTIDE SEQUENCE [LARGE SCALE GENOMIC DNA]</scope>
    <source>
        <strain evidence="14 15">NBRC 12839</strain>
    </source>
</reference>
<name>A0A4D4KEL2_9ACTN</name>
<keyword evidence="6 11" id="KW-0460">Magnesium</keyword>
<evidence type="ECO:0000256" key="12">
    <source>
        <dbReference type="SAM" id="MobiDB-lite"/>
    </source>
</evidence>
<feature type="binding site" evidence="11">
    <location>
        <position position="73"/>
    </location>
    <ligand>
        <name>thiamine diphosphate</name>
        <dbReference type="ChEBI" id="CHEBI:58937"/>
    </ligand>
</feature>
<dbReference type="GO" id="GO:0009228">
    <property type="term" value="P:thiamine biosynthetic process"/>
    <property type="evidence" value="ECO:0007669"/>
    <property type="project" value="UniProtKB-UniRule"/>
</dbReference>
<dbReference type="PROSITE" id="PS00801">
    <property type="entry name" value="TRANSKETOLASE_1"/>
    <property type="match status" value="1"/>
</dbReference>
<feature type="binding site" evidence="11">
    <location>
        <begin position="113"/>
        <end position="115"/>
    </location>
    <ligand>
        <name>thiamine diphosphate</name>
        <dbReference type="ChEBI" id="CHEBI:58937"/>
    </ligand>
</feature>
<comment type="function">
    <text evidence="10 11">Catalyzes the acyloin condensation reaction between C atoms 2 and 3 of pyruvate and glyceraldehyde 3-phosphate to yield 1-deoxy-D-xylulose-5-phosphate (DXP).</text>
</comment>
<protein>
    <recommendedName>
        <fullName evidence="11">1-deoxy-D-xylulose-5-phosphate synthase</fullName>
        <ecNumber evidence="11">2.2.1.7</ecNumber>
    </recommendedName>
    <alternativeName>
        <fullName evidence="11">1-deoxyxylulose-5-phosphate synthase</fullName>
        <shortName evidence="11">DXP synthase</shortName>
        <shortName evidence="11">DXPS</shortName>
    </alternativeName>
</protein>
<dbReference type="InterPro" id="IPR020826">
    <property type="entry name" value="Transketolase_BS"/>
</dbReference>
<feature type="binding site" evidence="11">
    <location>
        <position position="285"/>
    </location>
    <ligand>
        <name>thiamine diphosphate</name>
        <dbReference type="ChEBI" id="CHEBI:58937"/>
    </ligand>
</feature>
<dbReference type="InterPro" id="IPR033248">
    <property type="entry name" value="Transketolase_C"/>
</dbReference>
<dbReference type="InterPro" id="IPR029061">
    <property type="entry name" value="THDP-binding"/>
</dbReference>
<dbReference type="GO" id="GO:0008661">
    <property type="term" value="F:1-deoxy-D-xylulose-5-phosphate synthase activity"/>
    <property type="evidence" value="ECO:0007669"/>
    <property type="project" value="UniProtKB-UniRule"/>
</dbReference>
<dbReference type="Proteomes" id="UP000299290">
    <property type="component" value="Unassembled WGS sequence"/>
</dbReference>
<dbReference type="GO" id="GO:0000287">
    <property type="term" value="F:magnesium ion binding"/>
    <property type="evidence" value="ECO:0007669"/>
    <property type="project" value="UniProtKB-UniRule"/>
</dbReference>
<feature type="binding site" evidence="11">
    <location>
        <position position="174"/>
    </location>
    <ligand>
        <name>thiamine diphosphate</name>
        <dbReference type="ChEBI" id="CHEBI:58937"/>
    </ligand>
</feature>
<dbReference type="FunFam" id="3.40.50.920:FF:000002">
    <property type="entry name" value="1-deoxy-D-xylulose-5-phosphate synthase"/>
    <property type="match status" value="1"/>
</dbReference>
<dbReference type="GO" id="GO:0019288">
    <property type="term" value="P:isopentenyl diphosphate biosynthetic process, methylerythritol 4-phosphate pathway"/>
    <property type="evidence" value="ECO:0007669"/>
    <property type="project" value="TreeGrafter"/>
</dbReference>
<keyword evidence="7 11" id="KW-0784">Thiamine biosynthesis</keyword>
<dbReference type="Pfam" id="PF02780">
    <property type="entry name" value="Transketolase_C"/>
    <property type="match status" value="1"/>
</dbReference>
<feature type="binding site" evidence="11">
    <location>
        <begin position="145"/>
        <end position="146"/>
    </location>
    <ligand>
        <name>thiamine diphosphate</name>
        <dbReference type="ChEBI" id="CHEBI:58937"/>
    </ligand>
</feature>
<evidence type="ECO:0000256" key="9">
    <source>
        <dbReference type="ARBA" id="ARBA00023229"/>
    </source>
</evidence>
<dbReference type="SUPFAM" id="SSF52518">
    <property type="entry name" value="Thiamin diphosphate-binding fold (THDP-binding)"/>
    <property type="match status" value="2"/>
</dbReference>
<dbReference type="InterPro" id="IPR009014">
    <property type="entry name" value="Transketo_C/PFOR_II"/>
</dbReference>
<keyword evidence="5 11" id="KW-0479">Metal-binding</keyword>
<dbReference type="InterPro" id="IPR005475">
    <property type="entry name" value="Transketolase-like_Pyr-bd"/>
</dbReference>
<evidence type="ECO:0000256" key="5">
    <source>
        <dbReference type="ARBA" id="ARBA00022723"/>
    </source>
</evidence>
<evidence type="ECO:0000313" key="14">
    <source>
        <dbReference type="EMBL" id="GDY46772.1"/>
    </source>
</evidence>
<evidence type="ECO:0000256" key="11">
    <source>
        <dbReference type="HAMAP-Rule" id="MF_00315"/>
    </source>
</evidence>
<comment type="caution">
    <text evidence="14">The sequence shown here is derived from an EMBL/GenBank/DDBJ whole genome shotgun (WGS) entry which is preliminary data.</text>
</comment>
<dbReference type="HAMAP" id="MF_00315">
    <property type="entry name" value="DXP_synth"/>
    <property type="match status" value="1"/>
</dbReference>
<evidence type="ECO:0000313" key="15">
    <source>
        <dbReference type="Proteomes" id="UP000299290"/>
    </source>
</evidence>
<evidence type="ECO:0000256" key="10">
    <source>
        <dbReference type="ARBA" id="ARBA00055605"/>
    </source>
</evidence>
<dbReference type="Gene3D" id="3.40.50.920">
    <property type="match status" value="1"/>
</dbReference>
<comment type="subunit">
    <text evidence="3 11">Homodimer.</text>
</comment>
<dbReference type="GO" id="GO:0005829">
    <property type="term" value="C:cytosol"/>
    <property type="evidence" value="ECO:0007669"/>
    <property type="project" value="TreeGrafter"/>
</dbReference>
<gene>
    <name evidence="14" type="primary">dxs1</name>
    <name evidence="11" type="synonym">dxs</name>
    <name evidence="14" type="ORF">SANT12839_076540</name>
</gene>
<sequence length="649" mass="69105">MPLLENIRGPHDLKALTGEELDVLAQEIREFLIDAVARTGGHLGPNLGVVELSIALHRVFDSPADRILWDTGHQSYVHKLLTGRQDFSKLRHKGGLSGYPSRAESEHDVIENSHASTVLGWADGLAKANEVRGATDHVVAVIGDGALTGGMAWEALNNIAAARDRPLVIVVNDNERSYAPTIGGLANHLATLRTTDGYERFLAWGKEVLQRTPVVGQPLYGSLHGAKKGFKDAFAPQGMFEDLGLKYVGPIDGHDTEAVESALRRAKRFHGPVLVHCLTEKGRGYRPALEDEADRFHTVAAMDPLTCAPLIPSGGRSWTSVFGEEMVRIGAERPDVVALTAAMLHPVGLAGFAEAYPERVWDVGIAEQHGAVSAAGLATGGLHPVFAVYATFLNRAFDQLLMDIALHRCGVTFVLDRAGVTGTDGPSHNGMWDMSVLQVVPGLRIAAPRDADQLRAQLREAIDVDDAPTVIRFPKESVGQPIGAIDRVGGMDVLRRGEDVLLVAAGVMATVALRAAELLAERGIGCTVVDPRWVKPVDPELPGLAARHRLVAVVEDNVRTGGVGAAVAQTLGDAEVDLPVRTFGIPEAFLPHAKRGEVLADIGLTPAEIAGRIGAALTRIAVRPERASTAAGARSATRARTVAAKESQA</sequence>
<dbReference type="SUPFAM" id="SSF52922">
    <property type="entry name" value="TK C-terminal domain-like"/>
    <property type="match status" value="1"/>
</dbReference>
<evidence type="ECO:0000256" key="4">
    <source>
        <dbReference type="ARBA" id="ARBA00022679"/>
    </source>
</evidence>
<comment type="cofactor">
    <cofactor evidence="11">
        <name>Mg(2+)</name>
        <dbReference type="ChEBI" id="CHEBI:18420"/>
    </cofactor>
    <text evidence="11">Binds 1 Mg(2+) ion per subunit.</text>
</comment>
<evidence type="ECO:0000256" key="8">
    <source>
        <dbReference type="ARBA" id="ARBA00023052"/>
    </source>
</evidence>
<dbReference type="AlphaFoldDB" id="A0A4D4KEL2"/>
<dbReference type="EMBL" id="BJHV01000001">
    <property type="protein sequence ID" value="GDY46772.1"/>
    <property type="molecule type" value="Genomic_DNA"/>
</dbReference>
<dbReference type="SMART" id="SM00861">
    <property type="entry name" value="Transket_pyr"/>
    <property type="match status" value="1"/>
</dbReference>
<keyword evidence="9 11" id="KW-0414">Isoprene biosynthesis</keyword>
<dbReference type="UniPathway" id="UPA00064">
    <property type="reaction ID" value="UER00091"/>
</dbReference>
<evidence type="ECO:0000259" key="13">
    <source>
        <dbReference type="SMART" id="SM00861"/>
    </source>
</evidence>
<dbReference type="NCBIfam" id="NF003933">
    <property type="entry name" value="PRK05444.2-2"/>
    <property type="match status" value="1"/>
</dbReference>
<evidence type="ECO:0000256" key="7">
    <source>
        <dbReference type="ARBA" id="ARBA00022977"/>
    </source>
</evidence>
<feature type="domain" description="Transketolase-like pyrimidine-binding" evidence="13">
    <location>
        <begin position="316"/>
        <end position="480"/>
    </location>
</feature>
<comment type="similarity">
    <text evidence="2 11">Belongs to the transketolase family. DXPS subfamily.</text>
</comment>
<keyword evidence="4 11" id="KW-0808">Transferase</keyword>
<dbReference type="CDD" id="cd02007">
    <property type="entry name" value="TPP_DXS"/>
    <property type="match status" value="1"/>
</dbReference>
<feature type="binding site" evidence="11">
    <location>
        <position position="144"/>
    </location>
    <ligand>
        <name>Mg(2+)</name>
        <dbReference type="ChEBI" id="CHEBI:18420"/>
    </ligand>
</feature>
<comment type="cofactor">
    <cofactor evidence="11">
        <name>thiamine diphosphate</name>
        <dbReference type="ChEBI" id="CHEBI:58937"/>
    </cofactor>
    <text evidence="11">Binds 1 thiamine pyrophosphate per subunit.</text>
</comment>
<dbReference type="GO" id="GO:0030976">
    <property type="term" value="F:thiamine pyrophosphate binding"/>
    <property type="evidence" value="ECO:0007669"/>
    <property type="project" value="UniProtKB-UniRule"/>
</dbReference>
<keyword evidence="15" id="KW-1185">Reference proteome</keyword>
<dbReference type="RefSeq" id="WP_137968221.1">
    <property type="nucleotide sequence ID" value="NZ_BJHV01000001.1"/>
</dbReference>
<dbReference type="NCBIfam" id="TIGR00204">
    <property type="entry name" value="dxs"/>
    <property type="match status" value="1"/>
</dbReference>
<feature type="region of interest" description="Disordered" evidence="12">
    <location>
        <begin position="628"/>
        <end position="649"/>
    </location>
</feature>
<evidence type="ECO:0000256" key="3">
    <source>
        <dbReference type="ARBA" id="ARBA00011738"/>
    </source>
</evidence>
<dbReference type="EC" id="2.2.1.7" evidence="11"/>
<dbReference type="GO" id="GO:0016114">
    <property type="term" value="P:terpenoid biosynthetic process"/>
    <property type="evidence" value="ECO:0007669"/>
    <property type="project" value="UniProtKB-UniRule"/>
</dbReference>
<evidence type="ECO:0000256" key="2">
    <source>
        <dbReference type="ARBA" id="ARBA00011081"/>
    </source>
</evidence>
<comment type="pathway">
    <text evidence="1 11">Metabolic intermediate biosynthesis; 1-deoxy-D-xylulose 5-phosphate biosynthesis; 1-deoxy-D-xylulose 5-phosphate from D-glyceraldehyde 3-phosphate and pyruvate: step 1/1.</text>
</comment>
<evidence type="ECO:0000256" key="1">
    <source>
        <dbReference type="ARBA" id="ARBA00004980"/>
    </source>
</evidence>
<feature type="binding site" evidence="11">
    <location>
        <position position="174"/>
    </location>
    <ligand>
        <name>Mg(2+)</name>
        <dbReference type="ChEBI" id="CHEBI:18420"/>
    </ligand>
</feature>
<dbReference type="PANTHER" id="PTHR43322">
    <property type="entry name" value="1-D-DEOXYXYLULOSE 5-PHOSPHATE SYNTHASE-RELATED"/>
    <property type="match status" value="1"/>
</dbReference>
<comment type="catalytic activity">
    <reaction evidence="11">
        <text>D-glyceraldehyde 3-phosphate + pyruvate + H(+) = 1-deoxy-D-xylulose 5-phosphate + CO2</text>
        <dbReference type="Rhea" id="RHEA:12605"/>
        <dbReference type="ChEBI" id="CHEBI:15361"/>
        <dbReference type="ChEBI" id="CHEBI:15378"/>
        <dbReference type="ChEBI" id="CHEBI:16526"/>
        <dbReference type="ChEBI" id="CHEBI:57792"/>
        <dbReference type="ChEBI" id="CHEBI:59776"/>
        <dbReference type="EC" id="2.2.1.7"/>
    </reaction>
</comment>
<dbReference type="InterPro" id="IPR005477">
    <property type="entry name" value="Dxylulose-5-P_synthase"/>
</dbReference>
<dbReference type="Pfam" id="PF13292">
    <property type="entry name" value="DXP_synthase_N"/>
    <property type="match status" value="1"/>
</dbReference>
<proteinExistence type="inferred from homology"/>
<dbReference type="Gene3D" id="3.40.50.970">
    <property type="match status" value="2"/>
</dbReference>
<dbReference type="FunFam" id="3.40.50.970:FF:000005">
    <property type="entry name" value="1-deoxy-D-xylulose-5-phosphate synthase"/>
    <property type="match status" value="1"/>
</dbReference>
<accession>A0A4D4KEL2</accession>
<dbReference type="PROSITE" id="PS00802">
    <property type="entry name" value="TRANSKETOLASE_2"/>
    <property type="match status" value="1"/>
</dbReference>
<feature type="binding site" evidence="11">
    <location>
        <position position="367"/>
    </location>
    <ligand>
        <name>thiamine diphosphate</name>
        <dbReference type="ChEBI" id="CHEBI:58937"/>
    </ligand>
</feature>